<dbReference type="STRING" id="1000565.METUNv1_00244"/>
<name>F5R7B3_METUF</name>
<sequence>MSGSDAGRVPAGQGDLFARLTLADVRQDVFRNIVSLRSSQDLFDDLSEDPAEWALAQKVEGDAKPPPYRSPTPVVHRPFEDAAWFNAIAWPFQHWQASRFSDGHHGVWYGSESVDTTVYESAWHWRMGLLADAGFERESVVAERKVYMVSCQAALLDFRPLTADWPDLLHPADYRFPQSVGARIHREGHPGLLIQSVRRPAGQNCAVFNPAVLANPRHHLQLSYRLDGDTVVVEKTPGVVWFGIDAGDFGGGG</sequence>
<dbReference type="Pfam" id="PF08808">
    <property type="entry name" value="RES"/>
    <property type="match status" value="1"/>
</dbReference>
<gene>
    <name evidence="2" type="ORF">METUNv1_00244</name>
</gene>
<accession>F5R7B3</accession>
<dbReference type="AlphaFoldDB" id="F5R7B3"/>
<dbReference type="InterPro" id="IPR014914">
    <property type="entry name" value="RES_dom"/>
</dbReference>
<protein>
    <submittedName>
        <fullName evidence="2">RES domain protein</fullName>
    </submittedName>
</protein>
<dbReference type="eggNOG" id="COG5654">
    <property type="taxonomic scope" value="Bacteria"/>
</dbReference>
<dbReference type="Proteomes" id="UP000005019">
    <property type="component" value="Unassembled WGS sequence"/>
</dbReference>
<dbReference type="SMART" id="SM00953">
    <property type="entry name" value="RES"/>
    <property type="match status" value="1"/>
</dbReference>
<dbReference type="RefSeq" id="WP_008058013.1">
    <property type="nucleotide sequence ID" value="NZ_AFHG01000028.1"/>
</dbReference>
<feature type="domain" description="RES" evidence="1">
    <location>
        <begin position="91"/>
        <end position="219"/>
    </location>
</feature>
<evidence type="ECO:0000313" key="3">
    <source>
        <dbReference type="Proteomes" id="UP000005019"/>
    </source>
</evidence>
<reference evidence="2 3" key="1">
    <citation type="journal article" date="2011" name="J. Bacteriol.">
        <title>Genome sequence of Methyloversatilis universalis FAM5T, a methylotrophic representative of the order Rhodocyclales.</title>
        <authorList>
            <person name="Kittichotirat W."/>
            <person name="Good N.M."/>
            <person name="Hall R."/>
            <person name="Bringel F."/>
            <person name="Lajus A."/>
            <person name="Medigue C."/>
            <person name="Smalley N.E."/>
            <person name="Beck D."/>
            <person name="Bumgarner R."/>
            <person name="Vuilleumier S."/>
            <person name="Kalyuzhnaya M.G."/>
        </authorList>
    </citation>
    <scope>NUCLEOTIDE SEQUENCE [LARGE SCALE GENOMIC DNA]</scope>
    <source>
        <strain evidence="3">ATCC BAA-1314 / JCM 13912 / FAM5</strain>
    </source>
</reference>
<proteinExistence type="predicted"/>
<organism evidence="2 3">
    <name type="scientific">Methyloversatilis universalis (strain ATCC BAA-1314 / DSM 25237 / JCM 13912 / CCUG 52030 / FAM5)</name>
    <dbReference type="NCBI Taxonomy" id="1000565"/>
    <lineage>
        <taxon>Bacteria</taxon>
        <taxon>Pseudomonadati</taxon>
        <taxon>Pseudomonadota</taxon>
        <taxon>Betaproteobacteria</taxon>
        <taxon>Nitrosomonadales</taxon>
        <taxon>Sterolibacteriaceae</taxon>
        <taxon>Methyloversatilis</taxon>
    </lineage>
</organism>
<keyword evidence="3" id="KW-1185">Reference proteome</keyword>
<dbReference type="OrthoDB" id="9795903at2"/>
<evidence type="ECO:0000313" key="2">
    <source>
        <dbReference type="EMBL" id="EGK73613.1"/>
    </source>
</evidence>
<dbReference type="EMBL" id="AFHG01000028">
    <property type="protein sequence ID" value="EGK73613.1"/>
    <property type="molecule type" value="Genomic_DNA"/>
</dbReference>
<comment type="caution">
    <text evidence="2">The sequence shown here is derived from an EMBL/GenBank/DDBJ whole genome shotgun (WGS) entry which is preliminary data.</text>
</comment>
<evidence type="ECO:0000259" key="1">
    <source>
        <dbReference type="SMART" id="SM00953"/>
    </source>
</evidence>